<dbReference type="InterPro" id="IPR015672">
    <property type="entry name" value="GPHR/GTG"/>
</dbReference>
<keyword evidence="2" id="KW-1133">Transmembrane helix</keyword>
<evidence type="ECO:0000256" key="2">
    <source>
        <dbReference type="SAM" id="Phobius"/>
    </source>
</evidence>
<feature type="transmembrane region" description="Helical" evidence="2">
    <location>
        <begin position="30"/>
        <end position="50"/>
    </location>
</feature>
<sequence>MDIILVFFVPVALIRNFFSSQKRQRIKHKALAILCICVFLGLFAIAYVLFFNYVEIPNDKEIESFFTRVQEILLSSNAQLEFLTLIGIIMNAFMQGYVCTNTIYVYFIEDIYQMPSGTNCEGGKSQQFEFHQQRIQNTLDQIAYYKKKQLKMQFELKKLSDKKQDHQKVTSADDKVIKFQQSIEMLKSEIANYEKEIKMLNTLQKQYTQDVIEYMKWSQQINYRQTYRGKFFYLIGRATALFWIFKFYQGVRNMIWSANYLEQSNSNFRQVVLKNMSFYKEEDELFWDILIQYTTIFVIGAQIALNIQSFMRNLLTSLKNILKDYSIKTSYNTTILIFTFVRFPVYI</sequence>
<proteinExistence type="predicted"/>
<feature type="transmembrane region" description="Helical" evidence="2">
    <location>
        <begin position="82"/>
        <end position="107"/>
    </location>
</feature>
<feature type="transmembrane region" description="Helical" evidence="2">
    <location>
        <begin position="285"/>
        <end position="305"/>
    </location>
</feature>
<dbReference type="PANTHER" id="PTHR15948">
    <property type="entry name" value="G-PROTEIN COUPLED RECEPTOR 89-RELATED"/>
    <property type="match status" value="1"/>
</dbReference>
<dbReference type="OrthoDB" id="10613946at2759"/>
<reference evidence="3 4" key="1">
    <citation type="submission" date="2014-06" db="EMBL/GenBank/DDBJ databases">
        <authorList>
            <person name="Swart Estienne"/>
        </authorList>
    </citation>
    <scope>NUCLEOTIDE SEQUENCE [LARGE SCALE GENOMIC DNA]</scope>
    <source>
        <strain evidence="3 4">130c</strain>
    </source>
</reference>
<name>A0A077ZUC6_STYLE</name>
<dbReference type="Proteomes" id="UP000039865">
    <property type="component" value="Unassembled WGS sequence"/>
</dbReference>
<accession>A0A077ZUC6</accession>
<dbReference type="EMBL" id="CCKQ01000982">
    <property type="protein sequence ID" value="CDW72071.1"/>
    <property type="molecule type" value="Genomic_DNA"/>
</dbReference>
<evidence type="ECO:0000256" key="1">
    <source>
        <dbReference type="SAM" id="Coils"/>
    </source>
</evidence>
<dbReference type="InParanoid" id="A0A077ZUC6"/>
<gene>
    <name evidence="3" type="primary">Contig13224.g14109</name>
    <name evidence="3" type="ORF">STYLEM_1025</name>
</gene>
<organism evidence="3 4">
    <name type="scientific">Stylonychia lemnae</name>
    <name type="common">Ciliate</name>
    <dbReference type="NCBI Taxonomy" id="5949"/>
    <lineage>
        <taxon>Eukaryota</taxon>
        <taxon>Sar</taxon>
        <taxon>Alveolata</taxon>
        <taxon>Ciliophora</taxon>
        <taxon>Intramacronucleata</taxon>
        <taxon>Spirotrichea</taxon>
        <taxon>Stichotrichia</taxon>
        <taxon>Sporadotrichida</taxon>
        <taxon>Oxytrichidae</taxon>
        <taxon>Stylonychinae</taxon>
        <taxon>Stylonychia</taxon>
    </lineage>
</organism>
<dbReference type="AlphaFoldDB" id="A0A077ZUC6"/>
<keyword evidence="4" id="KW-1185">Reference proteome</keyword>
<dbReference type="PANTHER" id="PTHR15948:SF0">
    <property type="entry name" value="GOLGI PH REGULATOR A-RELATED"/>
    <property type="match status" value="1"/>
</dbReference>
<protein>
    <submittedName>
        <fullName evidence="3">Uncharacterized protein</fullName>
    </submittedName>
</protein>
<keyword evidence="1" id="KW-0175">Coiled coil</keyword>
<keyword evidence="2" id="KW-0472">Membrane</keyword>
<evidence type="ECO:0000313" key="4">
    <source>
        <dbReference type="Proteomes" id="UP000039865"/>
    </source>
</evidence>
<feature type="coiled-coil region" evidence="1">
    <location>
        <begin position="176"/>
        <end position="210"/>
    </location>
</feature>
<evidence type="ECO:0000313" key="3">
    <source>
        <dbReference type="EMBL" id="CDW72071.1"/>
    </source>
</evidence>
<feature type="transmembrane region" description="Helical" evidence="2">
    <location>
        <begin position="231"/>
        <end position="248"/>
    </location>
</feature>
<keyword evidence="2" id="KW-0812">Transmembrane</keyword>